<comment type="caution">
    <text evidence="1">The sequence shown here is derived from an EMBL/GenBank/DDBJ whole genome shotgun (WGS) entry which is preliminary data.</text>
</comment>
<evidence type="ECO:0000313" key="2">
    <source>
        <dbReference type="Proteomes" id="UP000292702"/>
    </source>
</evidence>
<organism evidence="1 2">
    <name type="scientific">Steccherinum ochraceum</name>
    <dbReference type="NCBI Taxonomy" id="92696"/>
    <lineage>
        <taxon>Eukaryota</taxon>
        <taxon>Fungi</taxon>
        <taxon>Dikarya</taxon>
        <taxon>Basidiomycota</taxon>
        <taxon>Agaricomycotina</taxon>
        <taxon>Agaricomycetes</taxon>
        <taxon>Polyporales</taxon>
        <taxon>Steccherinaceae</taxon>
        <taxon>Steccherinum</taxon>
    </lineage>
</organism>
<name>A0A4R0R8N7_9APHY</name>
<gene>
    <name evidence="1" type="ORF">EIP91_004524</name>
</gene>
<dbReference type="EMBL" id="RWJN01000255">
    <property type="protein sequence ID" value="TCD64111.1"/>
    <property type="molecule type" value="Genomic_DNA"/>
</dbReference>
<reference evidence="1 2" key="1">
    <citation type="submission" date="2018-11" db="EMBL/GenBank/DDBJ databases">
        <title>Genome assembly of Steccherinum ochraceum LE-BIN_3174, the white-rot fungus of the Steccherinaceae family (The Residual Polyporoid clade, Polyporales, Basidiomycota).</title>
        <authorList>
            <person name="Fedorova T.V."/>
            <person name="Glazunova O.A."/>
            <person name="Landesman E.O."/>
            <person name="Moiseenko K.V."/>
            <person name="Psurtseva N.V."/>
            <person name="Savinova O.S."/>
            <person name="Shakhova N.V."/>
            <person name="Tyazhelova T.V."/>
            <person name="Vasina D.V."/>
        </authorList>
    </citation>
    <scope>NUCLEOTIDE SEQUENCE [LARGE SCALE GENOMIC DNA]</scope>
    <source>
        <strain evidence="1 2">LE-BIN_3174</strain>
    </source>
</reference>
<proteinExistence type="predicted"/>
<keyword evidence="2" id="KW-1185">Reference proteome</keyword>
<protein>
    <submittedName>
        <fullName evidence="1">Uncharacterized protein</fullName>
    </submittedName>
</protein>
<sequence>MEDATSKLETYFYPGPLPTCAVENDPCAMCIFEDQRNDMMTYGAFYITYFFIRNGGPRSIARFLINIVSGGIAAESNNAVKVENVVYWSTPTFTSGALMFGYGYKNRYESALQESKTAPSAALSTFTLLPMAIFRISGSVETDREDDEEMEKRCYKVGRTLLELGTA</sequence>
<evidence type="ECO:0000313" key="1">
    <source>
        <dbReference type="EMBL" id="TCD64111.1"/>
    </source>
</evidence>
<dbReference type="AlphaFoldDB" id="A0A4R0R8N7"/>
<dbReference type="Proteomes" id="UP000292702">
    <property type="component" value="Unassembled WGS sequence"/>
</dbReference>
<accession>A0A4R0R8N7</accession>